<dbReference type="AlphaFoldDB" id="A0A8J2ZP04"/>
<dbReference type="RefSeq" id="WP_188390468.1">
    <property type="nucleotide sequence ID" value="NZ_BMEV01000002.1"/>
</dbReference>
<feature type="chain" id="PRO_5039006374" description="Sporulation lipoprotein YhcN/YlaJ (Spore_YhcN_YlaJ)" evidence="2">
    <location>
        <begin position="22"/>
        <end position="183"/>
    </location>
</feature>
<protein>
    <recommendedName>
        <fullName evidence="5">Sporulation lipoprotein YhcN/YlaJ (Spore_YhcN_YlaJ)</fullName>
    </recommendedName>
</protein>
<dbReference type="PROSITE" id="PS51257">
    <property type="entry name" value="PROKAR_LIPOPROTEIN"/>
    <property type="match status" value="1"/>
</dbReference>
<keyword evidence="2" id="KW-0732">Signal</keyword>
<gene>
    <name evidence="3" type="ORF">GCM10010978_01690</name>
</gene>
<keyword evidence="4" id="KW-1185">Reference proteome</keyword>
<dbReference type="EMBL" id="BMEV01000002">
    <property type="protein sequence ID" value="GGH68582.1"/>
    <property type="molecule type" value="Genomic_DNA"/>
</dbReference>
<reference evidence="3" key="1">
    <citation type="journal article" date="2014" name="Int. J. Syst. Evol. Microbiol.">
        <title>Complete genome sequence of Corynebacterium casei LMG S-19264T (=DSM 44701T), isolated from a smear-ripened cheese.</title>
        <authorList>
            <consortium name="US DOE Joint Genome Institute (JGI-PGF)"/>
            <person name="Walter F."/>
            <person name="Albersmeier A."/>
            <person name="Kalinowski J."/>
            <person name="Ruckert C."/>
        </authorList>
    </citation>
    <scope>NUCLEOTIDE SEQUENCE</scope>
    <source>
        <strain evidence="3">CGMCC 1.12360</strain>
    </source>
</reference>
<evidence type="ECO:0000256" key="2">
    <source>
        <dbReference type="SAM" id="SignalP"/>
    </source>
</evidence>
<evidence type="ECO:0008006" key="5">
    <source>
        <dbReference type="Google" id="ProtNLM"/>
    </source>
</evidence>
<reference evidence="3" key="2">
    <citation type="submission" date="2020-09" db="EMBL/GenBank/DDBJ databases">
        <authorList>
            <person name="Sun Q."/>
            <person name="Zhou Y."/>
        </authorList>
    </citation>
    <scope>NUCLEOTIDE SEQUENCE</scope>
    <source>
        <strain evidence="3">CGMCC 1.12360</strain>
    </source>
</reference>
<dbReference type="Proteomes" id="UP000602050">
    <property type="component" value="Unassembled WGS sequence"/>
</dbReference>
<dbReference type="Pfam" id="PF09580">
    <property type="entry name" value="Spore_YhcN_YlaJ"/>
    <property type="match status" value="1"/>
</dbReference>
<sequence>MMKKWISLIFMLVLMAGCGPQEEPADQAKDNLAPIKYETKMEKAERSNMEPKSIGDVGGYAQSEQRKVNHLDSESGYTDPYTNEETEHIANELRKHKQIIQAQVASTEKEIVVGVMLTDDGEKKVTNEMVKAWVKEIVPDTNKEIIIFTDDAEWHHLKNTHSRFNHSKYDELDIFFNSERFAD</sequence>
<evidence type="ECO:0000313" key="4">
    <source>
        <dbReference type="Proteomes" id="UP000602050"/>
    </source>
</evidence>
<feature type="signal peptide" evidence="2">
    <location>
        <begin position="1"/>
        <end position="21"/>
    </location>
</feature>
<accession>A0A8J2ZP04</accession>
<name>A0A8J2ZP04_9BACI</name>
<organism evidence="3 4">
    <name type="scientific">Compostibacillus humi</name>
    <dbReference type="NCBI Taxonomy" id="1245525"/>
    <lineage>
        <taxon>Bacteria</taxon>
        <taxon>Bacillati</taxon>
        <taxon>Bacillota</taxon>
        <taxon>Bacilli</taxon>
        <taxon>Bacillales</taxon>
        <taxon>Bacillaceae</taxon>
        <taxon>Compostibacillus</taxon>
    </lineage>
</organism>
<feature type="region of interest" description="Disordered" evidence="1">
    <location>
        <begin position="42"/>
        <end position="80"/>
    </location>
</feature>
<proteinExistence type="predicted"/>
<evidence type="ECO:0000256" key="1">
    <source>
        <dbReference type="SAM" id="MobiDB-lite"/>
    </source>
</evidence>
<evidence type="ECO:0000313" key="3">
    <source>
        <dbReference type="EMBL" id="GGH68582.1"/>
    </source>
</evidence>
<comment type="caution">
    <text evidence="3">The sequence shown here is derived from an EMBL/GenBank/DDBJ whole genome shotgun (WGS) entry which is preliminary data.</text>
</comment>
<feature type="compositionally biased region" description="Basic and acidic residues" evidence="1">
    <location>
        <begin position="64"/>
        <end position="73"/>
    </location>
</feature>
<dbReference type="InterPro" id="IPR019076">
    <property type="entry name" value="Spore_lipoprot_YhcN/YlaJ-like"/>
</dbReference>